<dbReference type="EMBL" id="AFBR01000041">
    <property type="protein sequence ID" value="EGG54256.1"/>
    <property type="molecule type" value="Genomic_DNA"/>
</dbReference>
<organism evidence="1 2">
    <name type="scientific">Paraprevotella xylaniphila YIT 11841</name>
    <dbReference type="NCBI Taxonomy" id="762982"/>
    <lineage>
        <taxon>Bacteria</taxon>
        <taxon>Pseudomonadati</taxon>
        <taxon>Bacteroidota</taxon>
        <taxon>Bacteroidia</taxon>
        <taxon>Bacteroidales</taxon>
        <taxon>Prevotellaceae</taxon>
        <taxon>Paraprevotella</taxon>
    </lineage>
</organism>
<keyword evidence="2" id="KW-1185">Reference proteome</keyword>
<comment type="caution">
    <text evidence="1">The sequence shown here is derived from an EMBL/GenBank/DDBJ whole genome shotgun (WGS) entry which is preliminary data.</text>
</comment>
<sequence length="219" mass="26052">MLDYTDRFPSLYGRMWMTFVPEECYVATVLVNLMNKEDIVPWNHRFIRWKHENGNRSANLGCEHFHYLLEDEYLFARKIELPCSTVLLDRIDRYLLQDKDIRLMPTGGWRYDGFLKYGHDKKFCDFVTQMWWDIGARTGIDMGAVPVITYRNGEAADLRLPDMTRIPTLRICRVCSCPKGRLPAKWQTSRKNWTSLPPLTSWYARTCSRISRRNRYPRP</sequence>
<name>F3QU07_9BACT</name>
<evidence type="ECO:0000313" key="2">
    <source>
        <dbReference type="Proteomes" id="UP000005546"/>
    </source>
</evidence>
<gene>
    <name evidence="1" type="ORF">HMPREF9442_01676</name>
</gene>
<accession>F3QU07</accession>
<dbReference type="RefSeq" id="WP_008626928.1">
    <property type="nucleotide sequence ID" value="NZ_GL883841.1"/>
</dbReference>
<proteinExistence type="predicted"/>
<dbReference type="STRING" id="762982.HMPREF9442_01676"/>
<dbReference type="HOGENOM" id="CLU_1260441_0_0_10"/>
<reference evidence="1 2" key="1">
    <citation type="submission" date="2011-02" db="EMBL/GenBank/DDBJ databases">
        <authorList>
            <person name="Weinstock G."/>
            <person name="Sodergren E."/>
            <person name="Clifton S."/>
            <person name="Fulton L."/>
            <person name="Fulton B."/>
            <person name="Courtney L."/>
            <person name="Fronick C."/>
            <person name="Harrison M."/>
            <person name="Strong C."/>
            <person name="Farmer C."/>
            <person name="Delahaunty K."/>
            <person name="Markovic C."/>
            <person name="Hall O."/>
            <person name="Minx P."/>
            <person name="Tomlinson C."/>
            <person name="Mitreva M."/>
            <person name="Hou S."/>
            <person name="Chen J."/>
            <person name="Wollam A."/>
            <person name="Pepin K.H."/>
            <person name="Johnson M."/>
            <person name="Bhonagiri V."/>
            <person name="Zhang X."/>
            <person name="Suruliraj S."/>
            <person name="Warren W."/>
            <person name="Chinwalla A."/>
            <person name="Mardis E.R."/>
            <person name="Wilson R.K."/>
        </authorList>
    </citation>
    <scope>NUCLEOTIDE SEQUENCE [LARGE SCALE GENOMIC DNA]</scope>
    <source>
        <strain evidence="1 2">YIT 11841</strain>
    </source>
</reference>
<evidence type="ECO:0000313" key="1">
    <source>
        <dbReference type="EMBL" id="EGG54256.1"/>
    </source>
</evidence>
<dbReference type="Proteomes" id="UP000005546">
    <property type="component" value="Unassembled WGS sequence"/>
</dbReference>
<protein>
    <submittedName>
        <fullName evidence="1">Uncharacterized protein</fullName>
    </submittedName>
</protein>
<dbReference type="AlphaFoldDB" id="F3QU07"/>